<dbReference type="STRING" id="1802630.A3H26_01470"/>
<dbReference type="SMART" id="SM00966">
    <property type="entry name" value="SpoVT_AbrB"/>
    <property type="match status" value="1"/>
</dbReference>
<dbReference type="InterPro" id="IPR007159">
    <property type="entry name" value="SpoVT-AbrB_dom"/>
</dbReference>
<organism evidence="3 4">
    <name type="scientific">candidate division WWE3 bacterium RIFCSPLOWO2_12_FULL_36_10</name>
    <dbReference type="NCBI Taxonomy" id="1802630"/>
    <lineage>
        <taxon>Bacteria</taxon>
        <taxon>Katanobacteria</taxon>
    </lineage>
</organism>
<feature type="domain" description="SpoVT-AbrB" evidence="2">
    <location>
        <begin position="2"/>
        <end position="47"/>
    </location>
</feature>
<dbReference type="NCBIfam" id="TIGR01439">
    <property type="entry name" value="lp_hng_hel_AbrB"/>
    <property type="match status" value="1"/>
</dbReference>
<evidence type="ECO:0000256" key="1">
    <source>
        <dbReference type="PROSITE-ProRule" id="PRU01076"/>
    </source>
</evidence>
<protein>
    <recommendedName>
        <fullName evidence="2">SpoVT-AbrB domain-containing protein</fullName>
    </recommendedName>
</protein>
<reference evidence="3 4" key="1">
    <citation type="journal article" date="2016" name="Nat. Commun.">
        <title>Thousands of microbial genomes shed light on interconnected biogeochemical processes in an aquifer system.</title>
        <authorList>
            <person name="Anantharaman K."/>
            <person name="Brown C.T."/>
            <person name="Hug L.A."/>
            <person name="Sharon I."/>
            <person name="Castelle C.J."/>
            <person name="Probst A.J."/>
            <person name="Thomas B.C."/>
            <person name="Singh A."/>
            <person name="Wilkins M.J."/>
            <person name="Karaoz U."/>
            <person name="Brodie E.L."/>
            <person name="Williams K.H."/>
            <person name="Hubbard S.S."/>
            <person name="Banfield J.F."/>
        </authorList>
    </citation>
    <scope>NUCLEOTIDE SEQUENCE [LARGE SCALE GENOMIC DNA]</scope>
</reference>
<accession>A0A1F4VFV6</accession>
<dbReference type="InterPro" id="IPR037914">
    <property type="entry name" value="SpoVT-AbrB_sf"/>
</dbReference>
<sequence>MIYSSSLTQKGQVTIPHEMRSHLGLKPSDKVVFIRNDKEVILRPAKDFLKLKGSIKSKIKYSDIKANKYVFKALSDEYEKTSRS</sequence>
<evidence type="ECO:0000313" key="4">
    <source>
        <dbReference type="Proteomes" id="UP000177763"/>
    </source>
</evidence>
<gene>
    <name evidence="3" type="ORF">A3H26_01470</name>
</gene>
<dbReference type="PROSITE" id="PS51740">
    <property type="entry name" value="SPOVT_ABRB"/>
    <property type="match status" value="1"/>
</dbReference>
<dbReference type="Gene3D" id="2.10.260.10">
    <property type="match status" value="1"/>
</dbReference>
<evidence type="ECO:0000313" key="3">
    <source>
        <dbReference type="EMBL" id="OGC56074.1"/>
    </source>
</evidence>
<dbReference type="AlphaFoldDB" id="A0A1F4VFV6"/>
<dbReference type="GO" id="GO:0003677">
    <property type="term" value="F:DNA binding"/>
    <property type="evidence" value="ECO:0007669"/>
    <property type="project" value="UniProtKB-UniRule"/>
</dbReference>
<proteinExistence type="predicted"/>
<dbReference type="Proteomes" id="UP000177763">
    <property type="component" value="Unassembled WGS sequence"/>
</dbReference>
<dbReference type="Pfam" id="PF04014">
    <property type="entry name" value="MazE_antitoxin"/>
    <property type="match status" value="1"/>
</dbReference>
<name>A0A1F4VFV6_UNCKA</name>
<comment type="caution">
    <text evidence="3">The sequence shown here is derived from an EMBL/GenBank/DDBJ whole genome shotgun (WGS) entry which is preliminary data.</text>
</comment>
<dbReference type="EMBL" id="MEVN01000047">
    <property type="protein sequence ID" value="OGC56074.1"/>
    <property type="molecule type" value="Genomic_DNA"/>
</dbReference>
<dbReference type="SUPFAM" id="SSF89447">
    <property type="entry name" value="AbrB/MazE/MraZ-like"/>
    <property type="match status" value="1"/>
</dbReference>
<evidence type="ECO:0000259" key="2">
    <source>
        <dbReference type="PROSITE" id="PS51740"/>
    </source>
</evidence>
<keyword evidence="1" id="KW-0238">DNA-binding</keyword>